<feature type="chain" id="PRO_5002162407" evidence="1">
    <location>
        <begin position="24"/>
        <end position="533"/>
    </location>
</feature>
<dbReference type="InParanoid" id="A0A0C3C4Y8"/>
<evidence type="ECO:0000259" key="2">
    <source>
        <dbReference type="Pfam" id="PF16862"/>
    </source>
</evidence>
<dbReference type="SUPFAM" id="SSF51445">
    <property type="entry name" value="(Trans)glycosidases"/>
    <property type="match status" value="1"/>
</dbReference>
<dbReference type="InterPro" id="IPR013780">
    <property type="entry name" value="Glyco_hydro_b"/>
</dbReference>
<dbReference type="Gene3D" id="3.20.20.80">
    <property type="entry name" value="Glycosidases"/>
    <property type="match status" value="1"/>
</dbReference>
<keyword evidence="4" id="KW-1185">Reference proteome</keyword>
<evidence type="ECO:0000313" key="3">
    <source>
        <dbReference type="EMBL" id="KIM93978.1"/>
    </source>
</evidence>
<keyword evidence="1" id="KW-0732">Signal</keyword>
<evidence type="ECO:0000313" key="4">
    <source>
        <dbReference type="Proteomes" id="UP000054321"/>
    </source>
</evidence>
<dbReference type="InterPro" id="IPR031728">
    <property type="entry name" value="GlcAase_C"/>
</dbReference>
<accession>A0A0C3C4Y8</accession>
<proteinExistence type="predicted"/>
<dbReference type="PANTHER" id="PTHR36183">
    <property type="entry name" value="BETA-GLUCURONIDASE"/>
    <property type="match status" value="1"/>
</dbReference>
<dbReference type="AlphaFoldDB" id="A0A0C3C4Y8"/>
<dbReference type="GO" id="GO:0016787">
    <property type="term" value="F:hydrolase activity"/>
    <property type="evidence" value="ECO:0007669"/>
    <property type="project" value="UniProtKB-KW"/>
</dbReference>
<evidence type="ECO:0000256" key="1">
    <source>
        <dbReference type="SAM" id="SignalP"/>
    </source>
</evidence>
<dbReference type="HOGENOM" id="CLU_022148_0_0_1"/>
<gene>
    <name evidence="3" type="ORF">OIDMADRAFT_61243</name>
</gene>
<dbReference type="InterPro" id="IPR052974">
    <property type="entry name" value="GH79_Enzymes"/>
</dbReference>
<reference evidence="4" key="2">
    <citation type="submission" date="2015-01" db="EMBL/GenBank/DDBJ databases">
        <title>Evolutionary Origins and Diversification of the Mycorrhizal Mutualists.</title>
        <authorList>
            <consortium name="DOE Joint Genome Institute"/>
            <consortium name="Mycorrhizal Genomics Consortium"/>
            <person name="Kohler A."/>
            <person name="Kuo A."/>
            <person name="Nagy L.G."/>
            <person name="Floudas D."/>
            <person name="Copeland A."/>
            <person name="Barry K.W."/>
            <person name="Cichocki N."/>
            <person name="Veneault-Fourrey C."/>
            <person name="LaButti K."/>
            <person name="Lindquist E.A."/>
            <person name="Lipzen A."/>
            <person name="Lundell T."/>
            <person name="Morin E."/>
            <person name="Murat C."/>
            <person name="Riley R."/>
            <person name="Ohm R."/>
            <person name="Sun H."/>
            <person name="Tunlid A."/>
            <person name="Henrissat B."/>
            <person name="Grigoriev I.V."/>
            <person name="Hibbett D.S."/>
            <person name="Martin F."/>
        </authorList>
    </citation>
    <scope>NUCLEOTIDE SEQUENCE [LARGE SCALE GENOMIC DNA]</scope>
    <source>
        <strain evidence="4">Zn</strain>
    </source>
</reference>
<reference evidence="3 4" key="1">
    <citation type="submission" date="2014-04" db="EMBL/GenBank/DDBJ databases">
        <authorList>
            <consortium name="DOE Joint Genome Institute"/>
            <person name="Kuo A."/>
            <person name="Martino E."/>
            <person name="Perotto S."/>
            <person name="Kohler A."/>
            <person name="Nagy L.G."/>
            <person name="Floudas D."/>
            <person name="Copeland A."/>
            <person name="Barry K.W."/>
            <person name="Cichocki N."/>
            <person name="Veneault-Fourrey C."/>
            <person name="LaButti K."/>
            <person name="Lindquist E.A."/>
            <person name="Lipzen A."/>
            <person name="Lundell T."/>
            <person name="Morin E."/>
            <person name="Murat C."/>
            <person name="Sun H."/>
            <person name="Tunlid A."/>
            <person name="Henrissat B."/>
            <person name="Grigoriev I.V."/>
            <person name="Hibbett D.S."/>
            <person name="Martin F."/>
            <person name="Nordberg H.P."/>
            <person name="Cantor M.N."/>
            <person name="Hua S.X."/>
        </authorList>
    </citation>
    <scope>NUCLEOTIDE SEQUENCE [LARGE SCALE GENOMIC DNA]</scope>
    <source>
        <strain evidence="3 4">Zn</strain>
    </source>
</reference>
<dbReference type="Proteomes" id="UP000054321">
    <property type="component" value="Unassembled WGS sequence"/>
</dbReference>
<name>A0A0C3C4Y8_OIDMZ</name>
<sequence>MARNLFTLVSVGFALGIRAQSQASSPILVSRTPAGASNPIPEAFVSYSIEFAFFPDFAGNISSPNTFSDNLLNNIGSLTGTKPYIRVGGNTQDYALYNASLQEAINGIYNLARSADQPTTVYIGPSFFESYQTWPGTKFSHGFNLGLGGNNSAGWETLLETAPLACKALSGGKLLWWEYGNEPDDYSGSSEWGVRQASSWNEPTYVAQWLNGTRAIKSQMAKACPEMVSKATYGYLSPSFAGVKGHLKPITTFADGLDADDDIKLISIHNYIGGATKPGITLQGTLMNHTSNVHSASPILAVRDNLTYTGIPFILGEMNSLYNQGAPGLSNTFGAALWGVDFNLWCASQDIKRTHMHQGTDYRYASWQPISTNKTTKGTKAPYYGNIAVAAMLGDLTRNSVQVVNLPLENDEESAYAAYNDGTLRRIAVINMREYNYTVNGTSSIPNPVPRPSQAYTFQVPSDYSRVTLRRLAANGSDAITGITWDGWSYNWELQQGKPVRLHNITVGETMRVKRGSVTVEVPDSSAVILDLA</sequence>
<organism evidence="3 4">
    <name type="scientific">Oidiodendron maius (strain Zn)</name>
    <dbReference type="NCBI Taxonomy" id="913774"/>
    <lineage>
        <taxon>Eukaryota</taxon>
        <taxon>Fungi</taxon>
        <taxon>Dikarya</taxon>
        <taxon>Ascomycota</taxon>
        <taxon>Pezizomycotina</taxon>
        <taxon>Leotiomycetes</taxon>
        <taxon>Leotiomycetes incertae sedis</taxon>
        <taxon>Myxotrichaceae</taxon>
        <taxon>Oidiodendron</taxon>
    </lineage>
</organism>
<dbReference type="Gene3D" id="2.60.40.1180">
    <property type="entry name" value="Golgi alpha-mannosidase II"/>
    <property type="match status" value="1"/>
</dbReference>
<protein>
    <submittedName>
        <fullName evidence="3">Glycoside hydrolase family 79 protein</fullName>
    </submittedName>
</protein>
<keyword evidence="3" id="KW-0378">Hydrolase</keyword>
<dbReference type="Pfam" id="PF16862">
    <property type="entry name" value="Glyco_hydro_79C"/>
    <property type="match status" value="1"/>
</dbReference>
<dbReference type="OrthoDB" id="2796951at2759"/>
<feature type="domain" description="Beta-glucuronidase C-terminal" evidence="2">
    <location>
        <begin position="415"/>
        <end position="529"/>
    </location>
</feature>
<feature type="signal peptide" evidence="1">
    <location>
        <begin position="1"/>
        <end position="23"/>
    </location>
</feature>
<dbReference type="PANTHER" id="PTHR36183:SF2">
    <property type="entry name" value="BETA-GLUCURONIDASE C-TERMINAL DOMAIN-CONTAINING PROTEIN"/>
    <property type="match status" value="1"/>
</dbReference>
<dbReference type="EMBL" id="KN832892">
    <property type="protein sequence ID" value="KIM93978.1"/>
    <property type="molecule type" value="Genomic_DNA"/>
</dbReference>
<dbReference type="InterPro" id="IPR017853">
    <property type="entry name" value="GH"/>
</dbReference>